<dbReference type="InterPro" id="IPR001128">
    <property type="entry name" value="Cyt_P450"/>
</dbReference>
<keyword evidence="5" id="KW-1185">Reference proteome</keyword>
<dbReference type="PANTHER" id="PTHR24286:SF53">
    <property type="entry name" value="BETA-AMYRIN 28-OXIDASE-LIKE"/>
    <property type="match status" value="1"/>
</dbReference>
<evidence type="ECO:0000256" key="1">
    <source>
        <dbReference type="ARBA" id="ARBA00022723"/>
    </source>
</evidence>
<sequence>METIVAYFLPLFLLPLSLYLISIIWRNGSYGRKKLPPGSRGWPVLGENLKFATSPEKFVMERMSKHSPEIFQTSLLGENMATFCGAKGNKFLFSNENKLLASWLPQSLMKVLTFAETSKSNMDGHSAFMRILHRDVISPETLKKYVPAMDALAREHVERDWKPNSVAKVLPLSKKYTFELACRLFLSEDDPRRVNRLSGPFAEAMKGLFSVPVDLPGTAYRRSIRAGEVVREELMRMVKERKKEMNEGNNGEARDLLSKMVMARNEEGEFLSEKEICNRVVGMLVASYDTTSYAITSVMDHLAQLPHIYDEVFKEQMAIRQSKGPGELLT</sequence>
<keyword evidence="1" id="KW-0479">Metal-binding</keyword>
<name>A0ABD1FPK0_SALDI</name>
<dbReference type="Pfam" id="PF00067">
    <property type="entry name" value="p450"/>
    <property type="match status" value="1"/>
</dbReference>
<comment type="caution">
    <text evidence="4">The sequence shown here is derived from an EMBL/GenBank/DDBJ whole genome shotgun (WGS) entry which is preliminary data.</text>
</comment>
<dbReference type="GO" id="GO:0102373">
    <property type="term" value="F:beta-amyrin 28-monooxygenase activity"/>
    <property type="evidence" value="ECO:0007669"/>
    <property type="project" value="UniProtKB-EC"/>
</dbReference>
<evidence type="ECO:0000256" key="2">
    <source>
        <dbReference type="ARBA" id="ARBA00023004"/>
    </source>
</evidence>
<dbReference type="Gene3D" id="1.10.630.10">
    <property type="entry name" value="Cytochrome P450"/>
    <property type="match status" value="1"/>
</dbReference>
<keyword evidence="4" id="KW-0560">Oxidoreductase</keyword>
<dbReference type="EC" id="1.14.14.126" evidence="4"/>
<keyword evidence="3" id="KW-0472">Membrane</keyword>
<keyword evidence="3" id="KW-1133">Transmembrane helix</keyword>
<reference evidence="4 5" key="1">
    <citation type="submission" date="2024-06" db="EMBL/GenBank/DDBJ databases">
        <title>A chromosome level genome sequence of Diviner's sage (Salvia divinorum).</title>
        <authorList>
            <person name="Ford S.A."/>
            <person name="Ro D.-K."/>
            <person name="Ness R.W."/>
            <person name="Phillips M.A."/>
        </authorList>
    </citation>
    <scope>NUCLEOTIDE SEQUENCE [LARGE SCALE GENOMIC DNA]</scope>
    <source>
        <strain evidence="4">SAF-2024a</strain>
        <tissue evidence="4">Leaf</tissue>
    </source>
</reference>
<dbReference type="Proteomes" id="UP001567538">
    <property type="component" value="Unassembled WGS sequence"/>
</dbReference>
<dbReference type="InterPro" id="IPR036396">
    <property type="entry name" value="Cyt_P450_sf"/>
</dbReference>
<dbReference type="GO" id="GO:0046872">
    <property type="term" value="F:metal ion binding"/>
    <property type="evidence" value="ECO:0007669"/>
    <property type="project" value="UniProtKB-KW"/>
</dbReference>
<proteinExistence type="predicted"/>
<keyword evidence="2" id="KW-0408">Iron</keyword>
<gene>
    <name evidence="4" type="ORF">AAHA92_33611</name>
</gene>
<accession>A0ABD1FPK0</accession>
<protein>
    <submittedName>
        <fullName evidence="4">Beta-amyrin 28-monooxygenase</fullName>
        <ecNumber evidence="4">1.14.14.126</ecNumber>
    </submittedName>
</protein>
<keyword evidence="3" id="KW-0812">Transmembrane</keyword>
<evidence type="ECO:0000313" key="5">
    <source>
        <dbReference type="Proteomes" id="UP001567538"/>
    </source>
</evidence>
<evidence type="ECO:0000313" key="4">
    <source>
        <dbReference type="EMBL" id="KAL1533770.1"/>
    </source>
</evidence>
<dbReference type="EMBL" id="JBEAFC010000014">
    <property type="protein sequence ID" value="KAL1533770.1"/>
    <property type="molecule type" value="Genomic_DNA"/>
</dbReference>
<dbReference type="SUPFAM" id="SSF48264">
    <property type="entry name" value="Cytochrome P450"/>
    <property type="match status" value="1"/>
</dbReference>
<organism evidence="4 5">
    <name type="scientific">Salvia divinorum</name>
    <name type="common">Maria pastora</name>
    <name type="synonym">Diviner's sage</name>
    <dbReference type="NCBI Taxonomy" id="28513"/>
    <lineage>
        <taxon>Eukaryota</taxon>
        <taxon>Viridiplantae</taxon>
        <taxon>Streptophyta</taxon>
        <taxon>Embryophyta</taxon>
        <taxon>Tracheophyta</taxon>
        <taxon>Spermatophyta</taxon>
        <taxon>Magnoliopsida</taxon>
        <taxon>eudicotyledons</taxon>
        <taxon>Gunneridae</taxon>
        <taxon>Pentapetalae</taxon>
        <taxon>asterids</taxon>
        <taxon>lamiids</taxon>
        <taxon>Lamiales</taxon>
        <taxon>Lamiaceae</taxon>
        <taxon>Nepetoideae</taxon>
        <taxon>Mentheae</taxon>
        <taxon>Salviinae</taxon>
        <taxon>Salvia</taxon>
        <taxon>Salvia subgen. Calosphace</taxon>
    </lineage>
</organism>
<evidence type="ECO:0000256" key="3">
    <source>
        <dbReference type="SAM" id="Phobius"/>
    </source>
</evidence>
<feature type="transmembrane region" description="Helical" evidence="3">
    <location>
        <begin position="6"/>
        <end position="25"/>
    </location>
</feature>
<dbReference type="AlphaFoldDB" id="A0ABD1FPK0"/>
<dbReference type="PANTHER" id="PTHR24286">
    <property type="entry name" value="CYTOCHROME P450 26"/>
    <property type="match status" value="1"/>
</dbReference>